<organism evidence="1 2">
    <name type="scientific">Mesorhizobium prunaredense</name>
    <dbReference type="NCBI Taxonomy" id="1631249"/>
    <lineage>
        <taxon>Bacteria</taxon>
        <taxon>Pseudomonadati</taxon>
        <taxon>Pseudomonadota</taxon>
        <taxon>Alphaproteobacteria</taxon>
        <taxon>Hyphomicrobiales</taxon>
        <taxon>Phyllobacteriaceae</taxon>
        <taxon>Mesorhizobium</taxon>
    </lineage>
</organism>
<gene>
    <name evidence="1" type="ORF">BQ8794_140045</name>
</gene>
<evidence type="ECO:0000313" key="2">
    <source>
        <dbReference type="Proteomes" id="UP000188388"/>
    </source>
</evidence>
<dbReference type="Proteomes" id="UP000188388">
    <property type="component" value="Unassembled WGS sequence"/>
</dbReference>
<reference evidence="2" key="1">
    <citation type="submission" date="2017-01" db="EMBL/GenBank/DDBJ databases">
        <authorList>
            <person name="Brunel B."/>
        </authorList>
    </citation>
    <scope>NUCLEOTIDE SEQUENCE [LARGE SCALE GENOMIC DNA]</scope>
</reference>
<accession>A0A1R3V1Z5</accession>
<dbReference type="InterPro" id="IPR014845">
    <property type="entry name" value="GYD/TTHA1554"/>
</dbReference>
<evidence type="ECO:0000313" key="1">
    <source>
        <dbReference type="EMBL" id="SIT53900.1"/>
    </source>
</evidence>
<dbReference type="Pfam" id="PF08734">
    <property type="entry name" value="GYD"/>
    <property type="match status" value="1"/>
</dbReference>
<keyword evidence="2" id="KW-1185">Reference proteome</keyword>
<sequence length="97" mass="10451">MAYYVLLTNFTDQGAKTVKDTVKRAEAFKEMAAKSGVKVHSLYWTLGQHDVVAIAEADDDIAATALSLSIASLGNVRTQTLRAFDANDMAKVIAKMG</sequence>
<dbReference type="AlphaFoldDB" id="A0A1R3V1Z5"/>
<dbReference type="RefSeq" id="WP_065012366.1">
    <property type="nucleotide sequence ID" value="NZ_FTPD01000006.1"/>
</dbReference>
<dbReference type="EMBL" id="FTPD01000006">
    <property type="protein sequence ID" value="SIT53900.1"/>
    <property type="molecule type" value="Genomic_DNA"/>
</dbReference>
<protein>
    <recommendedName>
        <fullName evidence="3">GYD family protein</fullName>
    </recommendedName>
</protein>
<name>A0A1R3V1Z5_9HYPH</name>
<evidence type="ECO:0008006" key="3">
    <source>
        <dbReference type="Google" id="ProtNLM"/>
    </source>
</evidence>
<proteinExistence type="predicted"/>
<dbReference type="STRING" id="1631249.BQ8794_140045"/>